<protein>
    <submittedName>
        <fullName evidence="1">Uncharacterized protein</fullName>
    </submittedName>
</protein>
<proteinExistence type="predicted"/>
<gene>
    <name evidence="1" type="ORF">METZ01_LOCUS340177</name>
</gene>
<dbReference type="AlphaFoldDB" id="A0A382QPA7"/>
<evidence type="ECO:0000313" key="1">
    <source>
        <dbReference type="EMBL" id="SVC87323.1"/>
    </source>
</evidence>
<reference evidence="1" key="1">
    <citation type="submission" date="2018-05" db="EMBL/GenBank/DDBJ databases">
        <authorList>
            <person name="Lanie J.A."/>
            <person name="Ng W.-L."/>
            <person name="Kazmierczak K.M."/>
            <person name="Andrzejewski T.M."/>
            <person name="Davidsen T.M."/>
            <person name="Wayne K.J."/>
            <person name="Tettelin H."/>
            <person name="Glass J.I."/>
            <person name="Rusch D."/>
            <person name="Podicherti R."/>
            <person name="Tsui H.-C.T."/>
            <person name="Winkler M.E."/>
        </authorList>
    </citation>
    <scope>NUCLEOTIDE SEQUENCE</scope>
</reference>
<sequence>LAVVACLFSADMTSNPRLACADSALPGAHGRRIARGTDHHGGYTPLSCAVSCRSIQGAS</sequence>
<organism evidence="1">
    <name type="scientific">marine metagenome</name>
    <dbReference type="NCBI Taxonomy" id="408172"/>
    <lineage>
        <taxon>unclassified sequences</taxon>
        <taxon>metagenomes</taxon>
        <taxon>ecological metagenomes</taxon>
    </lineage>
</organism>
<feature type="non-terminal residue" evidence="1">
    <location>
        <position position="1"/>
    </location>
</feature>
<accession>A0A382QPA7</accession>
<name>A0A382QPA7_9ZZZZ</name>
<dbReference type="EMBL" id="UINC01115937">
    <property type="protein sequence ID" value="SVC87323.1"/>
    <property type="molecule type" value="Genomic_DNA"/>
</dbReference>